<evidence type="ECO:0000256" key="1">
    <source>
        <dbReference type="SAM" id="MobiDB-lite"/>
    </source>
</evidence>
<proteinExistence type="predicted"/>
<dbReference type="OMA" id="HANHSEL"/>
<dbReference type="PANTHER" id="PTHR33112:SF12">
    <property type="entry name" value="HETEROKARYON INCOMPATIBILITY DOMAIN-CONTAINING PROTEIN"/>
    <property type="match status" value="1"/>
</dbReference>
<keyword evidence="4" id="KW-1185">Reference proteome</keyword>
<reference evidence="3 4" key="1">
    <citation type="journal article" date="2017" name="Genome Announc.">
        <title>Genome sequence of the saprophytic ascomycete Epicoccum nigrum ICMP 19927 strain isolated from New Zealand.</title>
        <authorList>
            <person name="Fokin M."/>
            <person name="Fleetwood D."/>
            <person name="Weir B.S."/>
            <person name="Villas-Boas S.G."/>
        </authorList>
    </citation>
    <scope>NUCLEOTIDE SEQUENCE [LARGE SCALE GENOMIC DNA]</scope>
    <source>
        <strain evidence="3 4">ICMP 19927</strain>
    </source>
</reference>
<feature type="region of interest" description="Disordered" evidence="1">
    <location>
        <begin position="1200"/>
        <end position="1235"/>
    </location>
</feature>
<feature type="domain" description="Heterokaryon incompatibility" evidence="2">
    <location>
        <begin position="786"/>
        <end position="948"/>
    </location>
</feature>
<evidence type="ECO:0000259" key="2">
    <source>
        <dbReference type="Pfam" id="PF06985"/>
    </source>
</evidence>
<dbReference type="Pfam" id="PF06985">
    <property type="entry name" value="HET"/>
    <property type="match status" value="1"/>
</dbReference>
<gene>
    <name evidence="3" type="ORF">B5807_05807</name>
</gene>
<dbReference type="InterPro" id="IPR010730">
    <property type="entry name" value="HET"/>
</dbReference>
<dbReference type="InParanoid" id="A0A1Y2M2X5"/>
<dbReference type="PANTHER" id="PTHR33112">
    <property type="entry name" value="DOMAIN PROTEIN, PUTATIVE-RELATED"/>
    <property type="match status" value="1"/>
</dbReference>
<sequence length="1419" mass="159670">MAESTQDTMSREETLARAERSQQLFAETLSCGTLPVEKEIEMRINLAEFFIKIGTMFSAHKPINDAIQHLDAVLRRLSKDCSDRPNILKELSNAHFESYRLTNSRHSLDNAVLYGLQAKELAIALHLHTHGQERYLEILTHLGYFLSYRFQLIGMPKDLDESIACKREILESTSKGSDSHGLALNNLASALRVRYVNRPRLEDEEEARKLLEELFSSTESGSKLHNIAVGQLGLLATARFHQTQTLEDLDEALVHCKIGLESSLDGDNARLEMLQNIVTLYKAKYEYTMDLEDLKSVVEHSSLLFESTPATRSSRGKSLLQHLQNVQEWALAEESLEVLEHAIGLSEAALASMPDDYQDKALSQLIFTQLLSQRYVLTGTLEGLIPLVDYSALMLTGYNSKIQSGYSTQEVNEDWIWGFSDVLNQLSKPPVDNYMRQMAEEELFGTFLSCRGAESGYYGIAALEEVYTHNGDRLRVLATSAMADMTLSDEDIETEVMKLKEKGETSNQDLLESLLGSKSEYQTEYGQRKLAIDPETNQITFDFTNLARDVLGYEEGGVSPDEFVAREEHMEKESLEKGRSNGEHSNPRLCRWCRHLTKPLKPSEKGFELTADRCIIPTLGDWKMVLYCRGECAVCSLAAAIITTDKGELHADFEKLDQEARGIRMSCGTLSTGESVMRLDFGISYAGELRLLTKENYRQALRQGWEIDESVPFPQLLDDEDGSIYEIGGQQVNFQMINTWLNDCDHNHGIICNHPRPGNRIMSKIPLTFIDIHQKCLVSGTSDDKYFALSYTWGRIDMCMTLKENVERRQRPQGLSEVMFPRTIRDAMKAASQLGVRLLWIDAVCITQDDPADKGKNIPNMDIVYGKAFATIVALSGDNADAGLPGVNPGSRNVQRIESFPITRGSSNLDYNPLSNDYEVVRLVRTPRPFYLALQMSNWNTRGWIMQERLLSRRCIYFSPEAVYFQCGQKTLVEGGVNEEFRTYIHSSPMIDEHVLQKADHDNPVSDLTHMYDLDAGPRLWKAFEVYVRMVREYTKREFSFKGDILNGFAGMFSVLDDEHFQGSIKSTTLNGLPSGIFIHALLWTPAARIPRRGARFPTQADITTGKPDPEFPSWSWAGWDGTVDYPLFQWVTNIEERPVALSQDIQVGGLKLFPDKYEEATYLLQRQGNEISGRNYVQTQDESVIKRTQGSAATILSERVLATPDSGKAATRSSKGKEKATEEDPQTGKLWQDPDSGKMWLWFTPPGHEEDRSKDGPLPGSILQMKAPVVPLTSFKITPNKEYLTSPTNVHAKGTQSVRRILNSNGKHCGLYWEQGGYEWVGNEIYPEAEKKLIMVAVSSHGVCYRPRQGPSCVEGPVPLFDNAIFRQTGPGSELVNVLVVDEDAGYSDAIGERCTAAVIHINAWEAAQPRVRDVRIA</sequence>
<dbReference type="Proteomes" id="UP000193240">
    <property type="component" value="Unassembled WGS sequence"/>
</dbReference>
<accession>A0A1Y2M2X5</accession>
<protein>
    <recommendedName>
        <fullName evidence="2">Heterokaryon incompatibility domain-containing protein</fullName>
    </recommendedName>
</protein>
<dbReference type="EMBL" id="KZ107843">
    <property type="protein sequence ID" value="OSS49568.1"/>
    <property type="molecule type" value="Genomic_DNA"/>
</dbReference>
<dbReference type="STRING" id="105696.A0A1Y2M2X5"/>
<evidence type="ECO:0000313" key="3">
    <source>
        <dbReference type="EMBL" id="OSS49568.1"/>
    </source>
</evidence>
<organism evidence="3 4">
    <name type="scientific">Epicoccum nigrum</name>
    <name type="common">Soil fungus</name>
    <name type="synonym">Epicoccum purpurascens</name>
    <dbReference type="NCBI Taxonomy" id="105696"/>
    <lineage>
        <taxon>Eukaryota</taxon>
        <taxon>Fungi</taxon>
        <taxon>Dikarya</taxon>
        <taxon>Ascomycota</taxon>
        <taxon>Pezizomycotina</taxon>
        <taxon>Dothideomycetes</taxon>
        <taxon>Pleosporomycetidae</taxon>
        <taxon>Pleosporales</taxon>
        <taxon>Pleosporineae</taxon>
        <taxon>Didymellaceae</taxon>
        <taxon>Epicoccum</taxon>
    </lineage>
</organism>
<evidence type="ECO:0000313" key="4">
    <source>
        <dbReference type="Proteomes" id="UP000193240"/>
    </source>
</evidence>
<name>A0A1Y2M2X5_EPING</name>